<dbReference type="PANTHER" id="PTHR30258:SF3">
    <property type="entry name" value="SLL1921 PROTEIN"/>
    <property type="match status" value="1"/>
</dbReference>
<accession>A0A420ZDA1</accession>
<comment type="caution">
    <text evidence="6">The sequence shown here is derived from an EMBL/GenBank/DDBJ whole genome shotgun (WGS) entry which is preliminary data.</text>
</comment>
<dbReference type="PROSITE" id="PS00662">
    <property type="entry name" value="T2SP_E"/>
    <property type="match status" value="1"/>
</dbReference>
<dbReference type="CDD" id="cd01129">
    <property type="entry name" value="PulE-GspE-like"/>
    <property type="match status" value="1"/>
</dbReference>
<dbReference type="SUPFAM" id="SSF160246">
    <property type="entry name" value="EspE N-terminal domain-like"/>
    <property type="match status" value="1"/>
</dbReference>
<dbReference type="InterPro" id="IPR001482">
    <property type="entry name" value="T2SS/T4SS_dom"/>
</dbReference>
<sequence length="547" mass="60475">MAQDKKTPNKKPSLDQVVSGLKRSKEEEITKKRAKGFQLEYRNLAGFQPDPTVVGVIPQELAKSAKIFAFDKRGTKIMLAITHPQNKTTLAALKKLSAEEKYKFVPVIVSDSSMKYLLSIYETFAPQSYKQPEVKITSSTQRELEIKVRSLSEFQKHLAKTPISSLLNVIFAGAAGINASDIHIEPTAKNIKLRYRLDGVLQEVATIPLKSLEPIISRIKLLANLKLNIKKTAQDGRLSITVGKDKYDIRVSILPTQYGESVVMRLLPQESKFITLDKLGLDATSQKLINEAIHQPNGLILNTGPTGSGKTTTLYAILNTINSPTKKIITVEDPIEYRLKGITQTQVDPEAGYDFPNALRSIVRQDPDIILVGEIRDQETANIAINASLTGHLVLSTLHANSAIGAIPRLIDLAARPKLFANALQIVVAQRLLRTVCPKCGKKYKPTPEEKRQIRKILPDAKIPEFLIRATGCEACNNTGFKGRVGIFEVLKVTPEIRELIIGKQSVRTIAKQAIAQGMVTMAQNGIDKVLKGQTTLKELFRIIANK</sequence>
<name>A0A420ZDA1_UNCK3</name>
<evidence type="ECO:0000313" key="7">
    <source>
        <dbReference type="Proteomes" id="UP000281261"/>
    </source>
</evidence>
<dbReference type="InterPro" id="IPR007831">
    <property type="entry name" value="T2SS_GspE_N"/>
</dbReference>
<evidence type="ECO:0000313" key="6">
    <source>
        <dbReference type="EMBL" id="RLC37620.1"/>
    </source>
</evidence>
<dbReference type="Gene3D" id="3.40.50.300">
    <property type="entry name" value="P-loop containing nucleotide triphosphate hydrolases"/>
    <property type="match status" value="1"/>
</dbReference>
<dbReference type="SUPFAM" id="SSF52540">
    <property type="entry name" value="P-loop containing nucleoside triphosphate hydrolases"/>
    <property type="match status" value="1"/>
</dbReference>
<evidence type="ECO:0000256" key="1">
    <source>
        <dbReference type="ARBA" id="ARBA00006611"/>
    </source>
</evidence>
<protein>
    <submittedName>
        <fullName evidence="6">Type II secretion system protein GspE</fullName>
    </submittedName>
</protein>
<dbReference type="AlphaFoldDB" id="A0A420ZDA1"/>
<organism evidence="6 7">
    <name type="scientific">candidate division Kazan bacterium</name>
    <dbReference type="NCBI Taxonomy" id="2202143"/>
    <lineage>
        <taxon>Bacteria</taxon>
        <taxon>Bacteria division Kazan-3B-28</taxon>
    </lineage>
</organism>
<dbReference type="InterPro" id="IPR027417">
    <property type="entry name" value="P-loop_NTPase"/>
</dbReference>
<dbReference type="InterPro" id="IPR037257">
    <property type="entry name" value="T2SS_E_N_sf"/>
</dbReference>
<dbReference type="Gene3D" id="3.30.450.90">
    <property type="match status" value="1"/>
</dbReference>
<dbReference type="PANTHER" id="PTHR30258">
    <property type="entry name" value="TYPE II SECRETION SYSTEM PROTEIN GSPE-RELATED"/>
    <property type="match status" value="1"/>
</dbReference>
<dbReference type="FunFam" id="3.40.50.300:FF:000398">
    <property type="entry name" value="Type IV pilus assembly ATPase PilB"/>
    <property type="match status" value="1"/>
</dbReference>
<dbReference type="Proteomes" id="UP000281261">
    <property type="component" value="Unassembled WGS sequence"/>
</dbReference>
<gene>
    <name evidence="6" type="ORF">DRH29_00805</name>
</gene>
<keyword evidence="2" id="KW-0547">Nucleotide-binding</keyword>
<dbReference type="Pfam" id="PF00437">
    <property type="entry name" value="T2SSE"/>
    <property type="match status" value="1"/>
</dbReference>
<dbReference type="EMBL" id="QMNG01000002">
    <property type="protein sequence ID" value="RLC37620.1"/>
    <property type="molecule type" value="Genomic_DNA"/>
</dbReference>
<evidence type="ECO:0000256" key="3">
    <source>
        <dbReference type="ARBA" id="ARBA00022840"/>
    </source>
</evidence>
<evidence type="ECO:0000259" key="5">
    <source>
        <dbReference type="PROSITE" id="PS00662"/>
    </source>
</evidence>
<reference evidence="6 7" key="1">
    <citation type="submission" date="2018-06" db="EMBL/GenBank/DDBJ databases">
        <title>Extensive metabolic versatility and redundancy in microbially diverse, dynamic hydrothermal sediments.</title>
        <authorList>
            <person name="Dombrowski N."/>
            <person name="Teske A."/>
            <person name="Baker B.J."/>
        </authorList>
    </citation>
    <scope>NUCLEOTIDE SEQUENCE [LARGE SCALE GENOMIC DNA]</scope>
    <source>
        <strain evidence="6">B79_G16</strain>
    </source>
</reference>
<dbReference type="Pfam" id="PF05157">
    <property type="entry name" value="MshEN"/>
    <property type="match status" value="1"/>
</dbReference>
<evidence type="ECO:0000256" key="2">
    <source>
        <dbReference type="ARBA" id="ARBA00022741"/>
    </source>
</evidence>
<feature type="domain" description="Bacterial type II secretion system protein E" evidence="5">
    <location>
        <begin position="363"/>
        <end position="377"/>
    </location>
</feature>
<feature type="region of interest" description="Disordered" evidence="4">
    <location>
        <begin position="1"/>
        <end position="29"/>
    </location>
</feature>
<proteinExistence type="inferred from homology"/>
<dbReference type="GO" id="GO:0016887">
    <property type="term" value="F:ATP hydrolysis activity"/>
    <property type="evidence" value="ECO:0007669"/>
    <property type="project" value="TreeGrafter"/>
</dbReference>
<evidence type="ECO:0000256" key="4">
    <source>
        <dbReference type="SAM" id="MobiDB-lite"/>
    </source>
</evidence>
<dbReference type="GO" id="GO:0005886">
    <property type="term" value="C:plasma membrane"/>
    <property type="evidence" value="ECO:0007669"/>
    <property type="project" value="TreeGrafter"/>
</dbReference>
<keyword evidence="3" id="KW-0067">ATP-binding</keyword>
<dbReference type="GO" id="GO:0005524">
    <property type="term" value="F:ATP binding"/>
    <property type="evidence" value="ECO:0007669"/>
    <property type="project" value="UniProtKB-KW"/>
</dbReference>
<comment type="similarity">
    <text evidence="1">Belongs to the GSP E family.</text>
</comment>